<gene>
    <name evidence="2" type="primary">LOC107818954</name>
</gene>
<accession>A0A1S4CHQ2</accession>
<sequence length="416" mass="46824">MEESTILYTYPLYLGASDTPAVVLIPVKLTGSENYGLWSRTRKNTLLGKRKLGGIAYASNAHLVWEDLRERFDKVNPIRIFQLHRAIATLSHGQARRQILLKSSVLSINQVYAMVIKDGSQHSPGLGSVNEKNDPIAMQVGKGQGYTDKNLFLQCEDCGLKGHTKENCYRNIGYPEEFKGKKKFGSANMVMAMKRNTSVGKEPYFIEDKYMQILGLLNKKTTDSQANMAGVNNVLFGEGDIGKKNADTCIYKEAGDNNKAKTHRRAVNVSGEDCRLWHMRLGHPSAKQVRFPTSSSRAEFLFSFVHMDLWGPYKVATFDKKYYFLTVVDDFNRYTWVCMLQLKSEAIVAIKNFLLMIKNQFGTMVKTLRTPSSAIKGKSPFEMLHSKPSSLAHLKVIRCLCYATVVPKGDKFAARA</sequence>
<dbReference type="KEGG" id="nta:107818954"/>
<dbReference type="PANTHER" id="PTHR42648:SF31">
    <property type="entry name" value="RNA-DIRECTED DNA POLYMERASE"/>
    <property type="match status" value="1"/>
</dbReference>
<dbReference type="SUPFAM" id="SSF53098">
    <property type="entry name" value="Ribonuclease H-like"/>
    <property type="match status" value="1"/>
</dbReference>
<dbReference type="InterPro" id="IPR012337">
    <property type="entry name" value="RNaseH-like_sf"/>
</dbReference>
<proteinExistence type="predicted"/>
<dbReference type="InterPro" id="IPR036397">
    <property type="entry name" value="RNaseH_sf"/>
</dbReference>
<protein>
    <recommendedName>
        <fullName evidence="1">Retrotransposon Copia-like N-terminal domain-containing protein</fullName>
    </recommendedName>
</protein>
<dbReference type="Pfam" id="PF14244">
    <property type="entry name" value="Retrotran_gag_3"/>
    <property type="match status" value="1"/>
</dbReference>
<evidence type="ECO:0000259" key="1">
    <source>
        <dbReference type="Pfam" id="PF14244"/>
    </source>
</evidence>
<name>A0A1S4CHQ2_TOBAC</name>
<dbReference type="GO" id="GO:0003676">
    <property type="term" value="F:nucleic acid binding"/>
    <property type="evidence" value="ECO:0007669"/>
    <property type="project" value="InterPro"/>
</dbReference>
<reference evidence="2" key="1">
    <citation type="submission" date="2025-08" db="UniProtKB">
        <authorList>
            <consortium name="RefSeq"/>
        </authorList>
    </citation>
    <scope>IDENTIFICATION</scope>
</reference>
<dbReference type="Gene3D" id="3.30.420.10">
    <property type="entry name" value="Ribonuclease H-like superfamily/Ribonuclease H"/>
    <property type="match status" value="1"/>
</dbReference>
<dbReference type="InterPro" id="IPR039537">
    <property type="entry name" value="Retrotran_Ty1/copia-like"/>
</dbReference>
<dbReference type="OrthoDB" id="1305922at2759"/>
<dbReference type="AlphaFoldDB" id="A0A1S4CHQ2"/>
<dbReference type="InterPro" id="IPR029472">
    <property type="entry name" value="Copia-like_N"/>
</dbReference>
<dbReference type="PaxDb" id="4097-A0A1S4CHQ2"/>
<feature type="domain" description="Retrotransposon Copia-like N-terminal" evidence="1">
    <location>
        <begin position="17"/>
        <end position="53"/>
    </location>
</feature>
<evidence type="ECO:0000313" key="2">
    <source>
        <dbReference type="RefSeq" id="XP_016500521.1"/>
    </source>
</evidence>
<dbReference type="PANTHER" id="PTHR42648">
    <property type="entry name" value="TRANSPOSASE, PUTATIVE-RELATED"/>
    <property type="match status" value="1"/>
</dbReference>
<dbReference type="RefSeq" id="XP_016500521.1">
    <property type="nucleotide sequence ID" value="XM_016645035.1"/>
</dbReference>
<organism evidence="2">
    <name type="scientific">Nicotiana tabacum</name>
    <name type="common">Common tobacco</name>
    <dbReference type="NCBI Taxonomy" id="4097"/>
    <lineage>
        <taxon>Eukaryota</taxon>
        <taxon>Viridiplantae</taxon>
        <taxon>Streptophyta</taxon>
        <taxon>Embryophyta</taxon>
        <taxon>Tracheophyta</taxon>
        <taxon>Spermatophyta</taxon>
        <taxon>Magnoliopsida</taxon>
        <taxon>eudicotyledons</taxon>
        <taxon>Gunneridae</taxon>
        <taxon>Pentapetalae</taxon>
        <taxon>asterids</taxon>
        <taxon>lamiids</taxon>
        <taxon>Solanales</taxon>
        <taxon>Solanaceae</taxon>
        <taxon>Nicotianoideae</taxon>
        <taxon>Nicotianeae</taxon>
        <taxon>Nicotiana</taxon>
    </lineage>
</organism>